<evidence type="ECO:0000313" key="2">
    <source>
        <dbReference type="Proteomes" id="UP000056453"/>
    </source>
</evidence>
<proteinExistence type="predicted"/>
<accession>A0AAW3MZ83</accession>
<name>A0AAW3MZ83_9BURK</name>
<keyword evidence="2" id="KW-1185">Reference proteome</keyword>
<organism evidence="1 2">
    <name type="scientific">Burkholderia ubonensis</name>
    <dbReference type="NCBI Taxonomy" id="101571"/>
    <lineage>
        <taxon>Bacteria</taxon>
        <taxon>Pseudomonadati</taxon>
        <taxon>Pseudomonadota</taxon>
        <taxon>Betaproteobacteria</taxon>
        <taxon>Burkholderiales</taxon>
        <taxon>Burkholderiaceae</taxon>
        <taxon>Burkholderia</taxon>
        <taxon>Burkholderia cepacia complex</taxon>
    </lineage>
</organism>
<reference evidence="1 2" key="1">
    <citation type="submission" date="2015-11" db="EMBL/GenBank/DDBJ databases">
        <title>Expanding the genomic diversity of Burkholderia species for the development of highly accurate diagnostics.</title>
        <authorList>
            <person name="Sahl J."/>
            <person name="Keim P."/>
            <person name="Wagner D."/>
        </authorList>
    </citation>
    <scope>NUCLEOTIDE SEQUENCE [LARGE SCALE GENOMIC DNA]</scope>
    <source>
        <strain evidence="1 2">MSMB1808WGS</strain>
    </source>
</reference>
<dbReference type="Proteomes" id="UP000056453">
    <property type="component" value="Unassembled WGS sequence"/>
</dbReference>
<dbReference type="EMBL" id="LPBJ01000047">
    <property type="protein sequence ID" value="KVP98127.1"/>
    <property type="molecule type" value="Genomic_DNA"/>
</dbReference>
<protein>
    <submittedName>
        <fullName evidence="1">Uncharacterized protein</fullName>
    </submittedName>
</protein>
<comment type="caution">
    <text evidence="1">The sequence shown here is derived from an EMBL/GenBank/DDBJ whole genome shotgun (WGS) entry which is preliminary data.</text>
</comment>
<gene>
    <name evidence="1" type="ORF">WJ96_06025</name>
</gene>
<dbReference type="AlphaFoldDB" id="A0AAW3MZ83"/>
<sequence>MTGTNEQRIVENGHEFVTGASVGFRPGSVLHDKHVCKSCGVVRRLDGMNGQCKGKVRVTVRTPQR</sequence>
<dbReference type="RefSeq" id="WP_059925154.1">
    <property type="nucleotide sequence ID" value="NZ_LPBG01000047.1"/>
</dbReference>
<evidence type="ECO:0000313" key="1">
    <source>
        <dbReference type="EMBL" id="KVP98127.1"/>
    </source>
</evidence>